<comment type="similarity">
    <text evidence="1">Belongs to the ComF/GntX family.</text>
</comment>
<evidence type="ECO:0000256" key="2">
    <source>
        <dbReference type="SAM" id="MobiDB-lite"/>
    </source>
</evidence>
<sequence length="273" mass="29107">MLTALLDLLLPRLCAGCSRAGTPWCVPCRARFDSLYRVRLGLPRLPPVHVLTEYSGAARATVLAYKERRRRDLAAGLGLALAAAIPRLPRGSPDPAGRWWLVPAPSRSTAARARGGSHTLRLTASIATHLERASSVPILGLDRTATDSVGLGPGERLANLRDRVHLSGRWRLPPGTPVLLVDDVVTTGATAAVCSSVLRAAGLRVTGLLALTGPAGRLEPELDTKKTLRKTRRSAGRGTSGRREPFAEYEPAQTPVRSIGTSDNGLQSHPPIE</sequence>
<dbReference type="AlphaFoldDB" id="A0A7W7FS66"/>
<feature type="region of interest" description="Disordered" evidence="2">
    <location>
        <begin position="220"/>
        <end position="273"/>
    </location>
</feature>
<protein>
    <submittedName>
        <fullName evidence="3">Putative amidophosphoribosyltransferase</fullName>
    </submittedName>
</protein>
<keyword evidence="4" id="KW-1185">Reference proteome</keyword>
<dbReference type="Proteomes" id="UP000533598">
    <property type="component" value="Unassembled WGS sequence"/>
</dbReference>
<dbReference type="SUPFAM" id="SSF53271">
    <property type="entry name" value="PRTase-like"/>
    <property type="match status" value="1"/>
</dbReference>
<dbReference type="PANTHER" id="PTHR47505">
    <property type="entry name" value="DNA UTILIZATION PROTEIN YHGH"/>
    <property type="match status" value="1"/>
</dbReference>
<dbReference type="InterPro" id="IPR051910">
    <property type="entry name" value="ComF/GntX_DNA_util-trans"/>
</dbReference>
<evidence type="ECO:0000313" key="3">
    <source>
        <dbReference type="EMBL" id="MBB4675847.1"/>
    </source>
</evidence>
<dbReference type="CDD" id="cd06223">
    <property type="entry name" value="PRTases_typeI"/>
    <property type="match status" value="1"/>
</dbReference>
<accession>A0A7W7FS66</accession>
<keyword evidence="3" id="KW-0808">Transferase</keyword>
<keyword evidence="3" id="KW-0328">Glycosyltransferase</keyword>
<evidence type="ECO:0000256" key="1">
    <source>
        <dbReference type="ARBA" id="ARBA00008007"/>
    </source>
</evidence>
<reference evidence="3 4" key="1">
    <citation type="submission" date="2020-08" db="EMBL/GenBank/DDBJ databases">
        <title>Sequencing the genomes of 1000 actinobacteria strains.</title>
        <authorList>
            <person name="Klenk H.-P."/>
        </authorList>
    </citation>
    <scope>NUCLEOTIDE SEQUENCE [LARGE SCALE GENOMIC DNA]</scope>
    <source>
        <strain evidence="3 4">DSM 44230</strain>
    </source>
</reference>
<dbReference type="GO" id="GO:0016757">
    <property type="term" value="F:glycosyltransferase activity"/>
    <property type="evidence" value="ECO:0007669"/>
    <property type="project" value="UniProtKB-KW"/>
</dbReference>
<dbReference type="EMBL" id="JACHMH010000001">
    <property type="protein sequence ID" value="MBB4675847.1"/>
    <property type="molecule type" value="Genomic_DNA"/>
</dbReference>
<dbReference type="InterPro" id="IPR029057">
    <property type="entry name" value="PRTase-like"/>
</dbReference>
<name>A0A7W7FS66_9PSEU</name>
<proteinExistence type="inferred from homology"/>
<dbReference type="Gene3D" id="3.40.50.2020">
    <property type="match status" value="1"/>
</dbReference>
<feature type="compositionally biased region" description="Polar residues" evidence="2">
    <location>
        <begin position="255"/>
        <end position="267"/>
    </location>
</feature>
<dbReference type="InterPro" id="IPR000836">
    <property type="entry name" value="PRTase_dom"/>
</dbReference>
<gene>
    <name evidence="3" type="ORF">HNR67_001965</name>
</gene>
<organism evidence="3 4">
    <name type="scientific">Crossiella cryophila</name>
    <dbReference type="NCBI Taxonomy" id="43355"/>
    <lineage>
        <taxon>Bacteria</taxon>
        <taxon>Bacillati</taxon>
        <taxon>Actinomycetota</taxon>
        <taxon>Actinomycetes</taxon>
        <taxon>Pseudonocardiales</taxon>
        <taxon>Pseudonocardiaceae</taxon>
        <taxon>Crossiella</taxon>
    </lineage>
</organism>
<dbReference type="PANTHER" id="PTHR47505:SF1">
    <property type="entry name" value="DNA UTILIZATION PROTEIN YHGH"/>
    <property type="match status" value="1"/>
</dbReference>
<dbReference type="RefSeq" id="WP_185001750.1">
    <property type="nucleotide sequence ID" value="NZ_BAAAUI010000022.1"/>
</dbReference>
<evidence type="ECO:0000313" key="4">
    <source>
        <dbReference type="Proteomes" id="UP000533598"/>
    </source>
</evidence>
<comment type="caution">
    <text evidence="3">The sequence shown here is derived from an EMBL/GenBank/DDBJ whole genome shotgun (WGS) entry which is preliminary data.</text>
</comment>